<proteinExistence type="predicted"/>
<gene>
    <name evidence="2" type="ORF">METZ01_LOCUS394140</name>
</gene>
<dbReference type="PANTHER" id="PTHR37945:SF1">
    <property type="entry name" value="EXTRACELLULAR TUNGSTATE BINDING PROTEIN"/>
    <property type="match status" value="1"/>
</dbReference>
<evidence type="ECO:0000259" key="1">
    <source>
        <dbReference type="Pfam" id="PF12849"/>
    </source>
</evidence>
<evidence type="ECO:0000313" key="2">
    <source>
        <dbReference type="EMBL" id="SVD41286.1"/>
    </source>
</evidence>
<dbReference type="SUPFAM" id="SSF53850">
    <property type="entry name" value="Periplasmic binding protein-like II"/>
    <property type="match status" value="1"/>
</dbReference>
<feature type="domain" description="PBP" evidence="1">
    <location>
        <begin position="26"/>
        <end position="245"/>
    </location>
</feature>
<reference evidence="2" key="1">
    <citation type="submission" date="2018-05" db="EMBL/GenBank/DDBJ databases">
        <authorList>
            <person name="Lanie J.A."/>
            <person name="Ng W.-L."/>
            <person name="Kazmierczak K.M."/>
            <person name="Andrzejewski T.M."/>
            <person name="Davidsen T.M."/>
            <person name="Wayne K.J."/>
            <person name="Tettelin H."/>
            <person name="Glass J.I."/>
            <person name="Rusch D."/>
            <person name="Podicherti R."/>
            <person name="Tsui H.-C.T."/>
            <person name="Winkler M.E."/>
        </authorList>
    </citation>
    <scope>NUCLEOTIDE SEQUENCE</scope>
</reference>
<dbReference type="InterPro" id="IPR024370">
    <property type="entry name" value="PBP_domain"/>
</dbReference>
<dbReference type="InterPro" id="IPR052738">
    <property type="entry name" value="ABC-Tungstate_binding"/>
</dbReference>
<sequence length="251" mass="28413">MARIILFIIFINGSFGGVLAETQRLRLAVTTSTENSGLIAKINPLFEQKHNVKVDIIAVGTGKAIRLAKNGDVDLIFVHAPEAEKEFVAEGYGIERLPVMKNDFIIVGPKNDPARLKDSKNIYDAMSQLIKTQHIFISRGDNSGTHKKENFLWKMIDEKPVGDWYFSVGRGMGQTIIMADEKQAYTLSDRGTYLTYRDKIELDIVFEGDHQLINPYHVVIVAPEKHPHVKIDLARKYSEFIRSDEGQNIIR</sequence>
<dbReference type="Gene3D" id="3.40.190.10">
    <property type="entry name" value="Periplasmic binding protein-like II"/>
    <property type="match status" value="2"/>
</dbReference>
<dbReference type="AlphaFoldDB" id="A0A382V402"/>
<name>A0A382V402_9ZZZZ</name>
<feature type="non-terminal residue" evidence="2">
    <location>
        <position position="251"/>
    </location>
</feature>
<dbReference type="PANTHER" id="PTHR37945">
    <property type="entry name" value="EXTRACELLULAR TUNGSTATE BINDING PROTEIN"/>
    <property type="match status" value="1"/>
</dbReference>
<accession>A0A382V402</accession>
<dbReference type="EMBL" id="UINC01149054">
    <property type="protein sequence ID" value="SVD41286.1"/>
    <property type="molecule type" value="Genomic_DNA"/>
</dbReference>
<protein>
    <recommendedName>
        <fullName evidence="1">PBP domain-containing protein</fullName>
    </recommendedName>
</protein>
<organism evidence="2">
    <name type="scientific">marine metagenome</name>
    <dbReference type="NCBI Taxonomy" id="408172"/>
    <lineage>
        <taxon>unclassified sequences</taxon>
        <taxon>metagenomes</taxon>
        <taxon>ecological metagenomes</taxon>
    </lineage>
</organism>
<dbReference type="Pfam" id="PF12849">
    <property type="entry name" value="PBP_like_2"/>
    <property type="match status" value="1"/>
</dbReference>